<organism evidence="5 6">
    <name type="scientific">Spinacia oleracea</name>
    <name type="common">Spinach</name>
    <dbReference type="NCBI Taxonomy" id="3562"/>
    <lineage>
        <taxon>Eukaryota</taxon>
        <taxon>Viridiplantae</taxon>
        <taxon>Streptophyta</taxon>
        <taxon>Embryophyta</taxon>
        <taxon>Tracheophyta</taxon>
        <taxon>Spermatophyta</taxon>
        <taxon>Magnoliopsida</taxon>
        <taxon>eudicotyledons</taxon>
        <taxon>Gunneridae</taxon>
        <taxon>Pentapetalae</taxon>
        <taxon>Caryophyllales</taxon>
        <taxon>Chenopodiaceae</taxon>
        <taxon>Chenopodioideae</taxon>
        <taxon>Anserineae</taxon>
        <taxon>Spinacia</taxon>
    </lineage>
</organism>
<dbReference type="Pfam" id="PF14608">
    <property type="entry name" value="zf-CCCH_2"/>
    <property type="match status" value="2"/>
</dbReference>
<keyword evidence="1" id="KW-0862">Zinc</keyword>
<feature type="domain" description="C3H1-type" evidence="3">
    <location>
        <begin position="436"/>
        <end position="463"/>
    </location>
</feature>
<feature type="zinc finger region" description="C3H1-type" evidence="1">
    <location>
        <begin position="304"/>
        <end position="331"/>
    </location>
</feature>
<gene>
    <name evidence="6 7" type="primary">LOC110795619</name>
</gene>
<dbReference type="KEGG" id="soe:110795619"/>
<keyword evidence="1" id="KW-0863">Zinc-finger</keyword>
<feature type="compositionally biased region" description="Polar residues" evidence="2">
    <location>
        <begin position="889"/>
        <end position="899"/>
    </location>
</feature>
<dbReference type="InterPro" id="IPR000571">
    <property type="entry name" value="Znf_CCCH"/>
</dbReference>
<dbReference type="Gene3D" id="3.40.50.1000">
    <property type="entry name" value="HAD superfamily/HAD-like"/>
    <property type="match status" value="1"/>
</dbReference>
<evidence type="ECO:0000256" key="2">
    <source>
        <dbReference type="SAM" id="MobiDB-lite"/>
    </source>
</evidence>
<accession>A0A9R0IVD6</accession>
<dbReference type="Pfam" id="PF00642">
    <property type="entry name" value="zf-CCCH"/>
    <property type="match status" value="1"/>
</dbReference>
<evidence type="ECO:0000313" key="7">
    <source>
        <dbReference type="RefSeq" id="XP_021856334.1"/>
    </source>
</evidence>
<feature type="zinc finger region" description="C3H1-type" evidence="1">
    <location>
        <begin position="218"/>
        <end position="245"/>
    </location>
</feature>
<feature type="domain" description="FCP1 homology" evidence="4">
    <location>
        <begin position="962"/>
        <end position="1144"/>
    </location>
</feature>
<evidence type="ECO:0000259" key="4">
    <source>
        <dbReference type="PROSITE" id="PS50969"/>
    </source>
</evidence>
<dbReference type="RefSeq" id="XP_021856333.1">
    <property type="nucleotide sequence ID" value="XM_022000641.1"/>
</dbReference>
<reference evidence="6 7" key="2">
    <citation type="submission" date="2025-04" db="UniProtKB">
        <authorList>
            <consortium name="RefSeq"/>
        </authorList>
    </citation>
    <scope>IDENTIFICATION</scope>
</reference>
<feature type="domain" description="C3H1-type" evidence="3">
    <location>
        <begin position="68"/>
        <end position="95"/>
    </location>
</feature>
<dbReference type="GO" id="GO:0008270">
    <property type="term" value="F:zinc ion binding"/>
    <property type="evidence" value="ECO:0007669"/>
    <property type="project" value="UniProtKB-KW"/>
</dbReference>
<feature type="region of interest" description="Disordered" evidence="2">
    <location>
        <begin position="917"/>
        <end position="941"/>
    </location>
</feature>
<dbReference type="OrthoDB" id="1711508at2759"/>
<dbReference type="SMART" id="SM00356">
    <property type="entry name" value="ZnF_C3H1"/>
    <property type="match status" value="5"/>
</dbReference>
<evidence type="ECO:0000259" key="3">
    <source>
        <dbReference type="PROSITE" id="PS50103"/>
    </source>
</evidence>
<proteinExistence type="predicted"/>
<protein>
    <submittedName>
        <fullName evidence="6 7">Uncharacterized protein LOC110795619</fullName>
    </submittedName>
</protein>
<feature type="domain" description="C3H1-type" evidence="3">
    <location>
        <begin position="140"/>
        <end position="167"/>
    </location>
</feature>
<feature type="domain" description="C3H1-type" evidence="3">
    <location>
        <begin position="218"/>
        <end position="245"/>
    </location>
</feature>
<feature type="zinc finger region" description="C3H1-type" evidence="1">
    <location>
        <begin position="140"/>
        <end position="167"/>
    </location>
</feature>
<dbReference type="SUPFAM" id="SSF56784">
    <property type="entry name" value="HAD-like"/>
    <property type="match status" value="1"/>
</dbReference>
<dbReference type="GO" id="GO:0005744">
    <property type="term" value="C:TIM23 mitochondrial import inner membrane translocase complex"/>
    <property type="evidence" value="ECO:0000318"/>
    <property type="project" value="GO_Central"/>
</dbReference>
<dbReference type="InterPro" id="IPR023214">
    <property type="entry name" value="HAD_sf"/>
</dbReference>
<dbReference type="InterPro" id="IPR050365">
    <property type="entry name" value="TIM50"/>
</dbReference>
<sequence length="1195" mass="134313">MEQTVSERPLSQEQHINQLHTHHNGTVNTSGAHLKQDPTERWCSRRWTGWRGTTQSGSYGGEHLRQDKVQMPICRDNFRGKCSRGAICKYQHSESDEHDRSRFCQSEREKLGAVATLGNSHFYRANDGTDSTPRFSSRGGRIRSPCRRFQSGRCYSGASCPYLHPEMASFDKTIHDSRVDQQQVHRAVRDPGFGGRNRDNFTRISQEHVGANNANTESRSRSPCQHFLRGKCDFGASCKRWHPVNTYVGSRHDLNTQHHQGYAATSSYPVSGERSRDVILRTTHEYAEANMHNQLRTGAYSRDPSSRSPCRNFLSGKCYRGSSCVHLHPVTVYDRPRFDLWNAQQNQGVSVNSRAPHFADGSIATTFGTSQIHEDSKNYSNQPYRDTHAYHEPKKARPSKDGVQLAGNRKNMDVTSRSWSYEGQRNRLTDDFGGDKTIREVCLRFTKGRCDLGEHCRYLHGYHEYATSTSNWSGKPNTEAAGDSRNFGVENQYANTAMAQDRAGIKNYQMSLGKSKHTESSVLPSDGFFDKEAKGQSVDVAMEPKIRKGDATTMDGLKCDISGEKVESFCNSAEGRDNISLWSRPFKRQRNSSPPFPSQEDFHCPKFRRYDSWVGSRGGRSYNVAQYQYSDRRSYRYEKPVFHANSQRRTNGKETSVNPCSCENNDSNFATPHRCKEVVTLGSQLEQRADGGHGSSIVIASKKNEADSARCALQPSNTNQNNEVLATDSVAVDSSGGSATISQEALESGSTRSCGRNVISPLAIGQTMLEKESNVNMPIDFGQEGKETTLDLMTSLKTYSRKNSRKRLPVSCEETMKVEVIDPKQGTPSGSLVETSLSEPNSVPVNLRASNDSDPVKPQEQKKRKKKRSKSASCEETMVEDEASKLGTPISSLVETNGNDLEKVTNDDLPVIQQDKKHMKRHSESASCEEPMKEEGTDASKEGIDASKEAMPVSSLVGNLVPNSRKNLLVLDVNGILVDVVTDFHPRYKPDTRVAAKAVFKRPFCDDFLKFCFERFDVGIWSSRTNMNLNKVVDFLMRDTKNKLLFCWDRSHCTATEYKTLENKDKPLVLKELRYLWWDNKGVSLPWDKGYYNETNTVLVDDSPYKALRNPPHTAIFPHPYSFKNAGDNALGPGGDLRVYLERLAEAENVQKFIQDNPFGQRPLSKTSSSWQFYAKIAGTYGSQQGKYANIATHS</sequence>
<dbReference type="SMART" id="SM00577">
    <property type="entry name" value="CPDc"/>
    <property type="match status" value="1"/>
</dbReference>
<dbReference type="FunFam" id="3.40.50.1000:FF:000257">
    <property type="entry name" value="Haloacid dehalogenase-like hydrolase (HAD) superfamily protein"/>
    <property type="match status" value="1"/>
</dbReference>
<dbReference type="GO" id="GO:0030150">
    <property type="term" value="P:protein import into mitochondrial matrix"/>
    <property type="evidence" value="ECO:0000318"/>
    <property type="project" value="GO_Central"/>
</dbReference>
<feature type="zinc finger region" description="C3H1-type" evidence="1">
    <location>
        <begin position="436"/>
        <end position="463"/>
    </location>
</feature>
<dbReference type="InterPro" id="IPR036412">
    <property type="entry name" value="HAD-like_sf"/>
</dbReference>
<dbReference type="InterPro" id="IPR004274">
    <property type="entry name" value="FCP1_dom"/>
</dbReference>
<feature type="domain" description="C3H1-type" evidence="3">
    <location>
        <begin position="304"/>
        <end position="331"/>
    </location>
</feature>
<name>A0A9R0IVD6_SPIOL</name>
<keyword evidence="1" id="KW-0479">Metal-binding</keyword>
<dbReference type="PROSITE" id="PS50969">
    <property type="entry name" value="FCP1"/>
    <property type="match status" value="1"/>
</dbReference>
<feature type="compositionally biased region" description="Basic and acidic residues" evidence="2">
    <location>
        <begin position="930"/>
        <end position="941"/>
    </location>
</feature>
<feature type="region of interest" description="Disordered" evidence="2">
    <location>
        <begin position="823"/>
        <end position="903"/>
    </location>
</feature>
<keyword evidence="5" id="KW-1185">Reference proteome</keyword>
<dbReference type="PANTHER" id="PTHR12210">
    <property type="entry name" value="DULLARD PROTEIN PHOSPHATASE"/>
    <property type="match status" value="1"/>
</dbReference>
<dbReference type="Pfam" id="PF03031">
    <property type="entry name" value="NIF"/>
    <property type="match status" value="1"/>
</dbReference>
<dbReference type="Gene3D" id="3.30.1370.210">
    <property type="match status" value="2"/>
</dbReference>
<feature type="compositionally biased region" description="Polar residues" evidence="2">
    <location>
        <begin position="826"/>
        <end position="853"/>
    </location>
</feature>
<feature type="zinc finger region" description="C3H1-type" evidence="1">
    <location>
        <begin position="68"/>
        <end position="95"/>
    </location>
</feature>
<dbReference type="Proteomes" id="UP000813463">
    <property type="component" value="Chromosome 5"/>
</dbReference>
<reference evidence="5" key="1">
    <citation type="journal article" date="2021" name="Nat. Commun.">
        <title>Genomic analyses provide insights into spinach domestication and the genetic basis of agronomic traits.</title>
        <authorList>
            <person name="Cai X."/>
            <person name="Sun X."/>
            <person name="Xu C."/>
            <person name="Sun H."/>
            <person name="Wang X."/>
            <person name="Ge C."/>
            <person name="Zhang Z."/>
            <person name="Wang Q."/>
            <person name="Fei Z."/>
            <person name="Jiao C."/>
            <person name="Wang Q."/>
        </authorList>
    </citation>
    <scope>NUCLEOTIDE SEQUENCE [LARGE SCALE GENOMIC DNA]</scope>
    <source>
        <strain evidence="5">cv. Varoflay</strain>
    </source>
</reference>
<dbReference type="RefSeq" id="XP_021856334.1">
    <property type="nucleotide sequence ID" value="XM_022000642.1"/>
</dbReference>
<evidence type="ECO:0000313" key="6">
    <source>
        <dbReference type="RefSeq" id="XP_021856333.1"/>
    </source>
</evidence>
<dbReference type="AlphaFoldDB" id="A0A9R0IVD6"/>
<dbReference type="GeneID" id="110795619"/>
<dbReference type="PROSITE" id="PS50103">
    <property type="entry name" value="ZF_C3H1"/>
    <property type="match status" value="5"/>
</dbReference>
<evidence type="ECO:0000256" key="1">
    <source>
        <dbReference type="PROSITE-ProRule" id="PRU00723"/>
    </source>
</evidence>
<evidence type="ECO:0000313" key="5">
    <source>
        <dbReference type="Proteomes" id="UP000813463"/>
    </source>
</evidence>